<feature type="compositionally biased region" description="Polar residues" evidence="1">
    <location>
        <begin position="265"/>
        <end position="287"/>
    </location>
</feature>
<sequence length="1550" mass="165985">MATSVKAVSAPQSDAQVPATMMIFTTASDASALCRAAAVNREMNKRSLLKSTVSTSNANDLNVQGDSTEPLQVMVGSEKASSWTVVPLVEHSNDVARPLKSSQGNPVELSEEQLTALSLLRQLQCELKQRTAFRSPDTSLSPSDALVRSQTVSADSVIATDNHTSDPECGLLCCRLNNAMTGTEVIPHGQPAFVWSEAITSDGQMRVLHRDARCSTSEQVNGNTEGDVTDAAGKGATLYTTQPSFLCVDVGGLYALAQDPRKGFTHTQLTPTVQPTQRDGSLSQTQRRPIDEFNEQREAASSTASLMALLHQRLTSAGASFPFRQNAQGVLALPDVWVVPLSVSELSALTQKGGLPLDDFANFVVLDSESCHSSERASARPTSLRDAMQMCVRIAQQAPDLQFCIPLCQAQSWAARRKRRREEGEAVAWRDGRCTLQDPEDTTLHLCAPETTPTRLRIMASTFLSQSCYFSRWCCAEDFDVTEFFKRGCRYNSEESSGSKHSAGCVACTSTQREVFHVFYAALQRSIEAAEALISESWAEVWDAGDASTAEGAHPAAVQLTTAALPRTSVSGSSPKGLRSWLHMADLAHEGIPTDDLFNDTDKALPRSISAMRSKGKVSTGLPVWPVKALWDLWTRLGWTPPRLPSTFLVQLCEANASTSAVGDERTLPRSLTPAEWMAFVARCTELLDEKYVQQVLADADEESAPNVSQNSQFDAETNDGAEAAHSEDFSCTSVGGLQLGHSIQSSHVKWERLDTLRRIFSMRTALLSGGNQQGMFSLECKRLIDSDGGAMAGSASRCFGGREVAAAPNHENAGFLPSYASPAAQALAADIAATIPAAPKTSSTECEHPQMPEAFSNTWALGVLESPALFFPSDQSDLHSSVLEGVARIGSPLPSFDSLAAPCSAAMDEFLCKGPSCPSAPMRPPLQGRPDGATPIDVLSSEEAFCEVADIAELRWRTHLGALTNPPTCENAFCSTTRPKGDGDVRCACCCARACRQAAVEAPSLWCEESSSPGSQTRTPAAAGMHESADPTAEWLYSMFTDFLKRNGVLHTPSLLDTAGADPEVQLSASEKEANAWERMDSKACDASTAPPTGEALSAILTNTIVRIVQQNKAVVRRVMQLVQSYESTASVAGARSQCACTAEGDASSKSDAEDTGAAAEPTDEVDKETLTRNVWRCFSGAEGGCTTHEENDYASAARQLAARQLQAFWANVASLTRQSVLREYIALPRSPLSGAPLDTSLLIGATGAVSGEQEAGENAGAAFACGTIELYQEEERHQSDNFGAAKGATLDTEGDKRRGGDWCGNAAKSALETCGARFVPCHDGPLTHSSPVCATLPSLHRSPGTNANAFSEEQRLHDSSAAFVREVEQLNGLRAMQLYMQRVLCCTTDSGKALSLPHSAEPDVVPEGSRASVGARFASTEEGKRSTDPLTFAKLLQPHVWLQHALFILSYGLAGSCMELRSCPTQAASSAQNSGLHCGRDESAAQSSCVQDTSADAAAAGAYPTVPPRLATFRVLRNGKLALDAWILAALEEYASRWYRILHRCSEA</sequence>
<feature type="region of interest" description="Disordered" evidence="1">
    <location>
        <begin position="701"/>
        <end position="726"/>
    </location>
</feature>
<feature type="region of interest" description="Disordered" evidence="1">
    <location>
        <begin position="265"/>
        <end position="288"/>
    </location>
</feature>
<evidence type="ECO:0000256" key="1">
    <source>
        <dbReference type="SAM" id="MobiDB-lite"/>
    </source>
</evidence>
<evidence type="ECO:0000313" key="2">
    <source>
        <dbReference type="EMBL" id="KPI90285.1"/>
    </source>
</evidence>
<protein>
    <submittedName>
        <fullName evidence="2">Uncharacterized protein</fullName>
    </submittedName>
</protein>
<feature type="region of interest" description="Disordered" evidence="1">
    <location>
        <begin position="1280"/>
        <end position="1300"/>
    </location>
</feature>
<accession>A0A0N1IBT2</accession>
<dbReference type="Proteomes" id="UP000038009">
    <property type="component" value="Unassembled WGS sequence"/>
</dbReference>
<dbReference type="OrthoDB" id="264321at2759"/>
<keyword evidence="3" id="KW-1185">Reference proteome</keyword>
<proteinExistence type="predicted"/>
<feature type="compositionally biased region" description="Polar residues" evidence="1">
    <location>
        <begin position="706"/>
        <end position="716"/>
    </location>
</feature>
<evidence type="ECO:0000313" key="3">
    <source>
        <dbReference type="Proteomes" id="UP000038009"/>
    </source>
</evidence>
<gene>
    <name evidence="2" type="ORF">ABL78_0667</name>
</gene>
<dbReference type="OMA" id="SCYFSEW"/>
<dbReference type="VEuPathDB" id="TriTrypDB:Lsey_0008_0720"/>
<dbReference type="EMBL" id="LJSK01000008">
    <property type="protein sequence ID" value="KPI90285.1"/>
    <property type="molecule type" value="Genomic_DNA"/>
</dbReference>
<organism evidence="2 3">
    <name type="scientific">Leptomonas seymouri</name>
    <dbReference type="NCBI Taxonomy" id="5684"/>
    <lineage>
        <taxon>Eukaryota</taxon>
        <taxon>Discoba</taxon>
        <taxon>Euglenozoa</taxon>
        <taxon>Kinetoplastea</taxon>
        <taxon>Metakinetoplastina</taxon>
        <taxon>Trypanosomatida</taxon>
        <taxon>Trypanosomatidae</taxon>
        <taxon>Leishmaniinae</taxon>
        <taxon>Leptomonas</taxon>
    </lineage>
</organism>
<reference evidence="2 3" key="1">
    <citation type="journal article" date="2015" name="PLoS Pathog.">
        <title>Leptomonas seymouri: Adaptations to the Dixenous Life Cycle Analyzed by Genome Sequencing, Transcriptome Profiling and Co-infection with Leishmania donovani.</title>
        <authorList>
            <person name="Kraeva N."/>
            <person name="Butenko A."/>
            <person name="Hlavacova J."/>
            <person name="Kostygov A."/>
            <person name="Myskova J."/>
            <person name="Grybchuk D."/>
            <person name="Lestinova T."/>
            <person name="Votypka J."/>
            <person name="Volf P."/>
            <person name="Opperdoes F."/>
            <person name="Flegontov P."/>
            <person name="Lukes J."/>
            <person name="Yurchenko V."/>
        </authorList>
    </citation>
    <scope>NUCLEOTIDE SEQUENCE [LARGE SCALE GENOMIC DNA]</scope>
    <source>
        <strain evidence="2 3">ATCC 30220</strain>
    </source>
</reference>
<comment type="caution">
    <text evidence="2">The sequence shown here is derived from an EMBL/GenBank/DDBJ whole genome shotgun (WGS) entry which is preliminary data.</text>
</comment>
<feature type="region of interest" description="Disordered" evidence="1">
    <location>
        <begin position="1145"/>
        <end position="1169"/>
    </location>
</feature>
<name>A0A0N1IBT2_LEPSE</name>